<protein>
    <submittedName>
        <fullName evidence="10">ABC-2 family transporter protein</fullName>
    </submittedName>
</protein>
<dbReference type="OrthoDB" id="266913at2"/>
<comment type="similarity">
    <text evidence="2">Belongs to the ABC-2 integral membrane protein family.</text>
</comment>
<dbReference type="AlphaFoldDB" id="A0A1H9YP91"/>
<dbReference type="PANTHER" id="PTHR30294:SF38">
    <property type="entry name" value="TRANSPORT PERMEASE PROTEIN"/>
    <property type="match status" value="1"/>
</dbReference>
<evidence type="ECO:0000256" key="1">
    <source>
        <dbReference type="ARBA" id="ARBA00004651"/>
    </source>
</evidence>
<evidence type="ECO:0000256" key="8">
    <source>
        <dbReference type="SAM" id="Phobius"/>
    </source>
</evidence>
<organism evidence="10 11">
    <name type="scientific">Anaerobranca gottschalkii DSM 13577</name>
    <dbReference type="NCBI Taxonomy" id="1120990"/>
    <lineage>
        <taxon>Bacteria</taxon>
        <taxon>Bacillati</taxon>
        <taxon>Bacillota</taxon>
        <taxon>Clostridia</taxon>
        <taxon>Eubacteriales</taxon>
        <taxon>Proteinivoracaceae</taxon>
        <taxon>Anaerobranca</taxon>
    </lineage>
</organism>
<evidence type="ECO:0000256" key="4">
    <source>
        <dbReference type="ARBA" id="ARBA00022475"/>
    </source>
</evidence>
<dbReference type="EMBL" id="FOIF01000004">
    <property type="protein sequence ID" value="SES70962.1"/>
    <property type="molecule type" value="Genomic_DNA"/>
</dbReference>
<evidence type="ECO:0000259" key="9">
    <source>
        <dbReference type="PROSITE" id="PS51012"/>
    </source>
</evidence>
<dbReference type="InterPro" id="IPR047817">
    <property type="entry name" value="ABC2_TM_bact-type"/>
</dbReference>
<dbReference type="Pfam" id="PF12698">
    <property type="entry name" value="ABC2_membrane_3"/>
    <property type="match status" value="1"/>
</dbReference>
<dbReference type="GO" id="GO:0005886">
    <property type="term" value="C:plasma membrane"/>
    <property type="evidence" value="ECO:0007669"/>
    <property type="project" value="UniProtKB-SubCell"/>
</dbReference>
<evidence type="ECO:0000256" key="2">
    <source>
        <dbReference type="ARBA" id="ARBA00007783"/>
    </source>
</evidence>
<feature type="transmembrane region" description="Helical" evidence="8">
    <location>
        <begin position="382"/>
        <end position="400"/>
    </location>
</feature>
<dbReference type="Gene3D" id="3.40.1710.10">
    <property type="entry name" value="abc type-2 transporter like domain"/>
    <property type="match status" value="1"/>
</dbReference>
<evidence type="ECO:0000256" key="7">
    <source>
        <dbReference type="ARBA" id="ARBA00023136"/>
    </source>
</evidence>
<gene>
    <name evidence="10" type="ORF">SAMN03080614_100448</name>
</gene>
<keyword evidence="7 8" id="KW-0472">Membrane</keyword>
<keyword evidence="3" id="KW-0813">Transport</keyword>
<comment type="subcellular location">
    <subcellularLocation>
        <location evidence="1">Cell membrane</location>
        <topology evidence="1">Multi-pass membrane protein</topology>
    </subcellularLocation>
</comment>
<dbReference type="PROSITE" id="PS51012">
    <property type="entry name" value="ABC_TM2"/>
    <property type="match status" value="1"/>
</dbReference>
<dbReference type="Proteomes" id="UP000243819">
    <property type="component" value="Unassembled WGS sequence"/>
</dbReference>
<feature type="transmembrane region" description="Helical" evidence="8">
    <location>
        <begin position="211"/>
        <end position="231"/>
    </location>
</feature>
<proteinExistence type="inferred from homology"/>
<dbReference type="GO" id="GO:0140359">
    <property type="term" value="F:ABC-type transporter activity"/>
    <property type="evidence" value="ECO:0007669"/>
    <property type="project" value="InterPro"/>
</dbReference>
<name>A0A1H9YP91_9FIRM</name>
<dbReference type="InterPro" id="IPR051449">
    <property type="entry name" value="ABC-2_transporter_component"/>
</dbReference>
<evidence type="ECO:0000256" key="5">
    <source>
        <dbReference type="ARBA" id="ARBA00022692"/>
    </source>
</evidence>
<dbReference type="InterPro" id="IPR013525">
    <property type="entry name" value="ABC2_TM"/>
</dbReference>
<evidence type="ECO:0000313" key="10">
    <source>
        <dbReference type="EMBL" id="SES70962.1"/>
    </source>
</evidence>
<feature type="domain" description="ABC transmembrane type-2" evidence="9">
    <location>
        <begin position="173"/>
        <end position="403"/>
    </location>
</feature>
<evidence type="ECO:0000256" key="3">
    <source>
        <dbReference type="ARBA" id="ARBA00022448"/>
    </source>
</evidence>
<feature type="transmembrane region" description="Helical" evidence="8">
    <location>
        <begin position="21"/>
        <end position="43"/>
    </location>
</feature>
<reference evidence="11" key="1">
    <citation type="submission" date="2016-10" db="EMBL/GenBank/DDBJ databases">
        <authorList>
            <person name="Varghese N."/>
            <person name="Submissions S."/>
        </authorList>
    </citation>
    <scope>NUCLEOTIDE SEQUENCE [LARGE SCALE GENOMIC DNA]</scope>
    <source>
        <strain evidence="11">DSM 13577</strain>
    </source>
</reference>
<evidence type="ECO:0000313" key="11">
    <source>
        <dbReference type="Proteomes" id="UP000243819"/>
    </source>
</evidence>
<accession>A0A1H9YP91</accession>
<dbReference type="PANTHER" id="PTHR30294">
    <property type="entry name" value="MEMBRANE COMPONENT OF ABC TRANSPORTER YHHJ-RELATED"/>
    <property type="match status" value="1"/>
</dbReference>
<keyword evidence="5 8" id="KW-0812">Transmembrane</keyword>
<keyword evidence="11" id="KW-1185">Reference proteome</keyword>
<dbReference type="STRING" id="1120990.SAMN03080614_100448"/>
<keyword evidence="4" id="KW-1003">Cell membrane</keyword>
<dbReference type="RefSeq" id="WP_091348693.1">
    <property type="nucleotide sequence ID" value="NZ_FOIF01000004.1"/>
</dbReference>
<feature type="transmembrane region" description="Helical" evidence="8">
    <location>
        <begin position="324"/>
        <end position="343"/>
    </location>
</feature>
<evidence type="ECO:0000256" key="6">
    <source>
        <dbReference type="ARBA" id="ARBA00022989"/>
    </source>
</evidence>
<feature type="transmembrane region" description="Helical" evidence="8">
    <location>
        <begin position="262"/>
        <end position="285"/>
    </location>
</feature>
<sequence length="406" mass="44950">MKPLYIGLKDIIILVRDKKSLSSLITAPLILTFILGFSLNALWAQGNANNPLGTLLILDNDQGGTFSQLLINEVFFSDEFSSRFVVEIIEDKATGKELVKRGKAVALLQIPHSFSQDILAGNPTTIEILGDSGNEFVPPVILNVTEIFIDEVSVRFLASDEIQRFLTGDEKDLELINTFFDKLEKKEKSIEIAKDLRFARTPDTTNSVSAMGYYSAAMAVMYLLFNANLGGKRILEENEQRTWQRLKTTGITSLKFIFGKTIGIYFSALLQITVLILATSLVYGVKWGNPLSVFLFALIVAFAASGLGIFIAALATSSTSADNLGTFIILIMSAIGGSMWPVYGMPPFMKFLSNFTFNHWALDGFTKIMFLNFHINDLTTNIFYLFLIGVIPLTIAIITLNKRVVS</sequence>
<keyword evidence="6 8" id="KW-1133">Transmembrane helix</keyword>
<feature type="transmembrane region" description="Helical" evidence="8">
    <location>
        <begin position="291"/>
        <end position="312"/>
    </location>
</feature>